<evidence type="ECO:0000313" key="2">
    <source>
        <dbReference type="EMBL" id="KMW67021.1"/>
    </source>
</evidence>
<dbReference type="Proteomes" id="UP000007802">
    <property type="component" value="Unassembled WGS sequence"/>
</dbReference>
<proteinExistence type="predicted"/>
<dbReference type="EMBL" id="GG749415">
    <property type="protein sequence ID" value="KMW67021.1"/>
    <property type="molecule type" value="Genomic_DNA"/>
</dbReference>
<dbReference type="AlphaFoldDB" id="A0A0J9ELP2"/>
<name>A0A0J9ELP2_AJEDA</name>
<accession>A0A0J9ELP2</accession>
<reference evidence="2" key="1">
    <citation type="submission" date="2010-03" db="EMBL/GenBank/DDBJ databases">
        <title>Annotation of Blastomyces dermatitidis strain ATCC 18188.</title>
        <authorList>
            <consortium name="The Broad Institute Genome Sequencing Platform"/>
            <consortium name="Broad Institute Genome Sequencing Center for Infectious Disease."/>
            <person name="Cuomo C."/>
            <person name="Klein B."/>
            <person name="Sullivan T."/>
            <person name="Heitman J."/>
            <person name="Young S."/>
            <person name="Zeng Q."/>
            <person name="Gargeya S."/>
            <person name="Alvarado L."/>
            <person name="Berlin A.M."/>
            <person name="Chapman S.B."/>
            <person name="Chen Z."/>
            <person name="Freedman E."/>
            <person name="Gellesch M."/>
            <person name="Goldberg J."/>
            <person name="Griggs A."/>
            <person name="Gujja S."/>
            <person name="Heilman E."/>
            <person name="Heiman D."/>
            <person name="Howarth C."/>
            <person name="Mehta T."/>
            <person name="Neiman D."/>
            <person name="Pearson M."/>
            <person name="Roberts A."/>
            <person name="Saif S."/>
            <person name="Shea T."/>
            <person name="Shenoy N."/>
            <person name="Sisk P."/>
            <person name="Stolte C."/>
            <person name="Sykes S."/>
            <person name="White J."/>
            <person name="Yandava C."/>
            <person name="Haas B."/>
            <person name="Nusbaum C."/>
            <person name="Birren B."/>
        </authorList>
    </citation>
    <scope>NUCLEOTIDE SEQUENCE</scope>
    <source>
        <strain evidence="2">ATCC 18188</strain>
    </source>
</reference>
<evidence type="ECO:0000256" key="1">
    <source>
        <dbReference type="SAM" id="MobiDB-lite"/>
    </source>
</evidence>
<feature type="compositionally biased region" description="Basic and acidic residues" evidence="1">
    <location>
        <begin position="1"/>
        <end position="16"/>
    </location>
</feature>
<gene>
    <name evidence="2" type="ORF">BDDG_11865</name>
</gene>
<sequence>MTVREAENRLNTDKSTGRRNNISLQDMMTITAAAKEAGEEEDVIMRAVLL</sequence>
<protein>
    <submittedName>
        <fullName evidence="2">Uncharacterized protein</fullName>
    </submittedName>
</protein>
<organism evidence="2">
    <name type="scientific">Ajellomyces dermatitidis (strain ATCC 18188 / CBS 674.68)</name>
    <name type="common">Blastomyces dermatitidis</name>
    <dbReference type="NCBI Taxonomy" id="653446"/>
    <lineage>
        <taxon>Eukaryota</taxon>
        <taxon>Fungi</taxon>
        <taxon>Dikarya</taxon>
        <taxon>Ascomycota</taxon>
        <taxon>Pezizomycotina</taxon>
        <taxon>Eurotiomycetes</taxon>
        <taxon>Eurotiomycetidae</taxon>
        <taxon>Onygenales</taxon>
        <taxon>Ajellomycetaceae</taxon>
        <taxon>Blastomyces</taxon>
    </lineage>
</organism>
<feature type="region of interest" description="Disordered" evidence="1">
    <location>
        <begin position="1"/>
        <end position="21"/>
    </location>
</feature>